<dbReference type="InterPro" id="IPR011293">
    <property type="entry name" value="Ion_transpt_RnfA/RsxA"/>
</dbReference>
<evidence type="ECO:0000256" key="1">
    <source>
        <dbReference type="ARBA" id="ARBA00004127"/>
    </source>
</evidence>
<comment type="subunit">
    <text evidence="9">The complex is composed of six subunits: RnfA, RnfB, RnfC, RnfD, RnfE and RnfG.</text>
</comment>
<evidence type="ECO:0000256" key="2">
    <source>
        <dbReference type="ARBA" id="ARBA00022448"/>
    </source>
</evidence>
<organism evidence="10 11">
    <name type="scientific">Dichelobacter nodosus (strain VCS1703A)</name>
    <dbReference type="NCBI Taxonomy" id="246195"/>
    <lineage>
        <taxon>Bacteria</taxon>
        <taxon>Pseudomonadati</taxon>
        <taxon>Pseudomonadota</taxon>
        <taxon>Gammaproteobacteria</taxon>
        <taxon>Cardiobacteriales</taxon>
        <taxon>Cardiobacteriaceae</taxon>
        <taxon>Dichelobacter</taxon>
    </lineage>
</organism>
<dbReference type="eggNOG" id="COG4657">
    <property type="taxonomic scope" value="Bacteria"/>
</dbReference>
<dbReference type="GO" id="GO:0012505">
    <property type="term" value="C:endomembrane system"/>
    <property type="evidence" value="ECO:0007669"/>
    <property type="project" value="UniProtKB-SubCell"/>
</dbReference>
<dbReference type="EC" id="7.-.-.-" evidence="9"/>
<feature type="transmembrane region" description="Helical" evidence="9">
    <location>
        <begin position="89"/>
        <end position="111"/>
    </location>
</feature>
<feature type="transmembrane region" description="Helical" evidence="9">
    <location>
        <begin position="190"/>
        <end position="208"/>
    </location>
</feature>
<dbReference type="NCBIfam" id="NF003481">
    <property type="entry name" value="PRK05151.1"/>
    <property type="match status" value="1"/>
</dbReference>
<evidence type="ECO:0000256" key="3">
    <source>
        <dbReference type="ARBA" id="ARBA00022519"/>
    </source>
</evidence>
<keyword evidence="9" id="KW-1003">Cell membrane</keyword>
<evidence type="ECO:0000256" key="8">
    <source>
        <dbReference type="ARBA" id="ARBA00023136"/>
    </source>
</evidence>
<keyword evidence="8 9" id="KW-0472">Membrane</keyword>
<dbReference type="InterPro" id="IPR003667">
    <property type="entry name" value="NqrDE/RnfAE"/>
</dbReference>
<evidence type="ECO:0000256" key="5">
    <source>
        <dbReference type="ARBA" id="ARBA00022967"/>
    </source>
</evidence>
<keyword evidence="4 9" id="KW-0812">Transmembrane</keyword>
<gene>
    <name evidence="9 10" type="primary">rnfA</name>
    <name evidence="10" type="ordered locus">DNO_0555</name>
</gene>
<keyword evidence="5 9" id="KW-1278">Translocase</keyword>
<reference evidence="10 11" key="1">
    <citation type="journal article" date="2007" name="Nat. Biotechnol.">
        <title>Genome sequence and identification of candidate vaccine antigens from the animal pathogen Dichelobacter nodosus.</title>
        <authorList>
            <person name="Myers G.S."/>
            <person name="Parker D."/>
            <person name="Al-Hasani K."/>
            <person name="Kennan R.M."/>
            <person name="Seemann T."/>
            <person name="Ren Q."/>
            <person name="Badger J.H."/>
            <person name="Selengut J.D."/>
            <person name="Deboy R.T."/>
            <person name="Tettelin H."/>
            <person name="Boyce J.D."/>
            <person name="McCarl V.P."/>
            <person name="Han X."/>
            <person name="Nelson W.C."/>
            <person name="Madupu R."/>
            <person name="Mohamoud Y."/>
            <person name="Holley T."/>
            <person name="Fedorova N."/>
            <person name="Khouri H."/>
            <person name="Bottomley S.P."/>
            <person name="Whittington R.J."/>
            <person name="Adler B."/>
            <person name="Songer J.G."/>
            <person name="Rood J.I."/>
            <person name="Paulsen I.T."/>
        </authorList>
    </citation>
    <scope>NUCLEOTIDE SEQUENCE [LARGE SCALE GENOMIC DNA]</scope>
    <source>
        <strain evidence="10 11">VCS1703A</strain>
    </source>
</reference>
<proteinExistence type="inferred from homology"/>
<evidence type="ECO:0000256" key="6">
    <source>
        <dbReference type="ARBA" id="ARBA00022982"/>
    </source>
</evidence>
<dbReference type="Pfam" id="PF02508">
    <property type="entry name" value="Rnf-Nqr"/>
    <property type="match status" value="1"/>
</dbReference>
<feature type="transmembrane region" description="Helical" evidence="9">
    <location>
        <begin position="56"/>
        <end position="77"/>
    </location>
</feature>
<dbReference type="HOGENOM" id="CLU_095255_1_0_6"/>
<keyword evidence="11" id="KW-1185">Reference proteome</keyword>
<evidence type="ECO:0000313" key="10">
    <source>
        <dbReference type="EMBL" id="ABQ13674.1"/>
    </source>
</evidence>
<keyword evidence="2 9" id="KW-0813">Transport</keyword>
<dbReference type="PANTHER" id="PTHR30335:SF0">
    <property type="entry name" value="ION-TRANSLOCATING OXIDOREDUCTASE COMPLEX SUBUNIT A"/>
    <property type="match status" value="1"/>
</dbReference>
<evidence type="ECO:0000256" key="4">
    <source>
        <dbReference type="ARBA" id="ARBA00022692"/>
    </source>
</evidence>
<dbReference type="STRING" id="246195.DNO_0555"/>
<keyword evidence="7 9" id="KW-1133">Transmembrane helix</keyword>
<dbReference type="AlphaFoldDB" id="A5EVI4"/>
<dbReference type="OrthoDB" id="9803631at2"/>
<comment type="similarity">
    <text evidence="9">Belongs to the NqrDE/RnfAE family.</text>
</comment>
<sequence length="210" mass="22971">MINDKHSNCPAHRFFIEAFVHYISIIFATTLVNNFVLSQFLGLCPFMGVSRKIDGAIGMGFATAFVLTLSACATYLIDNYILIPYHLTFLRTIIFIVTIAALVGLTELFIAKTSPLLHRLLGIYLPLITTNCAVLGVALLNSHRHHHLLESACYGFGAALGFTFVLVIFAALRERLQTADIPRPFRGPPIALITAGILALAFMGFGGWTA</sequence>
<dbReference type="PANTHER" id="PTHR30335">
    <property type="entry name" value="INTEGRAL MEMBRANE PROTEIN OF SOXR-REDUCING COMPLEX"/>
    <property type="match status" value="1"/>
</dbReference>
<dbReference type="PIRSF" id="PIRSF006102">
    <property type="entry name" value="NQR_DE"/>
    <property type="match status" value="1"/>
</dbReference>
<evidence type="ECO:0000313" key="11">
    <source>
        <dbReference type="Proteomes" id="UP000000248"/>
    </source>
</evidence>
<accession>A5EVI4</accession>
<dbReference type="InterPro" id="IPR050133">
    <property type="entry name" value="NqrDE/RnfAE_oxidrdctase"/>
</dbReference>
<dbReference type="EMBL" id="CP000513">
    <property type="protein sequence ID" value="ABQ13674.1"/>
    <property type="molecule type" value="Genomic_DNA"/>
</dbReference>
<keyword evidence="3 9" id="KW-0997">Cell inner membrane</keyword>
<keyword evidence="6 9" id="KW-0249">Electron transport</keyword>
<protein>
    <recommendedName>
        <fullName evidence="9">Ion-translocating oxidoreductase complex subunit A</fullName>
        <ecNumber evidence="9">7.-.-.-</ecNumber>
    </recommendedName>
    <alternativeName>
        <fullName evidence="9">Rnf electron transport complex subunit A</fullName>
    </alternativeName>
</protein>
<dbReference type="NCBIfam" id="TIGR01943">
    <property type="entry name" value="rnfA"/>
    <property type="match status" value="1"/>
</dbReference>
<feature type="transmembrane region" description="Helical" evidence="9">
    <location>
        <begin position="14"/>
        <end position="36"/>
    </location>
</feature>
<comment type="subcellular location">
    <subcellularLocation>
        <location evidence="9">Cell inner membrane</location>
        <topology evidence="9">Multi-pass membrane protein</topology>
    </subcellularLocation>
    <subcellularLocation>
        <location evidence="1">Endomembrane system</location>
        <topology evidence="1">Multi-pass membrane protein</topology>
    </subcellularLocation>
</comment>
<feature type="transmembrane region" description="Helical" evidence="9">
    <location>
        <begin position="152"/>
        <end position="170"/>
    </location>
</feature>
<dbReference type="GO" id="GO:0005886">
    <property type="term" value="C:plasma membrane"/>
    <property type="evidence" value="ECO:0007669"/>
    <property type="project" value="UniProtKB-SubCell"/>
</dbReference>
<dbReference type="Proteomes" id="UP000000248">
    <property type="component" value="Chromosome"/>
</dbReference>
<dbReference type="KEGG" id="dno:DNO_0555"/>
<name>A5EVI4_DICNV</name>
<feature type="transmembrane region" description="Helical" evidence="9">
    <location>
        <begin position="123"/>
        <end position="140"/>
    </location>
</feature>
<evidence type="ECO:0000256" key="7">
    <source>
        <dbReference type="ARBA" id="ARBA00022989"/>
    </source>
</evidence>
<comment type="function">
    <text evidence="9">Part of a membrane-bound complex that couples electron transfer with translocation of ions across the membrane.</text>
</comment>
<evidence type="ECO:0000256" key="9">
    <source>
        <dbReference type="HAMAP-Rule" id="MF_00459"/>
    </source>
</evidence>
<dbReference type="RefSeq" id="WP_012030889.1">
    <property type="nucleotide sequence ID" value="NC_009446.1"/>
</dbReference>
<dbReference type="HAMAP" id="MF_00459">
    <property type="entry name" value="RsxA_RnfA"/>
    <property type="match status" value="1"/>
</dbReference>
<dbReference type="GO" id="GO:0022900">
    <property type="term" value="P:electron transport chain"/>
    <property type="evidence" value="ECO:0007669"/>
    <property type="project" value="UniProtKB-UniRule"/>
</dbReference>